<comment type="catalytic activity">
    <reaction evidence="3 4">
        <text>N(6)-[(R)-lipoyl]-L-lysyl-[glycine-cleavage complex H protein] + glycine + H(+) = N(6)-[(R)-S(8)-aminomethyldihydrolipoyl]-L-lysyl-[glycine-cleavage complex H protein] + CO2</text>
        <dbReference type="Rhea" id="RHEA:24304"/>
        <dbReference type="Rhea" id="RHEA-COMP:10494"/>
        <dbReference type="Rhea" id="RHEA-COMP:10495"/>
        <dbReference type="ChEBI" id="CHEBI:15378"/>
        <dbReference type="ChEBI" id="CHEBI:16526"/>
        <dbReference type="ChEBI" id="CHEBI:57305"/>
        <dbReference type="ChEBI" id="CHEBI:83099"/>
        <dbReference type="ChEBI" id="CHEBI:83143"/>
        <dbReference type="EC" id="1.4.4.2"/>
    </reaction>
</comment>
<comment type="caution">
    <text evidence="6">The sequence shown here is derived from an EMBL/GenBank/DDBJ whole genome shotgun (WGS) entry which is preliminary data.</text>
</comment>
<dbReference type="EMBL" id="QEKV01000002">
    <property type="protein sequence ID" value="PVY95311.1"/>
    <property type="molecule type" value="Genomic_DNA"/>
</dbReference>
<dbReference type="GO" id="GO:0004375">
    <property type="term" value="F:glycine dehydrogenase (decarboxylating) activity"/>
    <property type="evidence" value="ECO:0007669"/>
    <property type="project" value="UniProtKB-EC"/>
</dbReference>
<accession>A0A2U1E5W0</accession>
<dbReference type="PANTHER" id="PTHR42806">
    <property type="entry name" value="GLYCINE CLEAVAGE SYSTEM P-PROTEIN"/>
    <property type="match status" value="1"/>
</dbReference>
<dbReference type="InterPro" id="IPR015424">
    <property type="entry name" value="PyrdxlP-dep_Trfase"/>
</dbReference>
<dbReference type="Gene3D" id="3.90.1150.10">
    <property type="entry name" value="Aspartate Aminotransferase, domain 1"/>
    <property type="match status" value="1"/>
</dbReference>
<dbReference type="InterPro" id="IPR020581">
    <property type="entry name" value="GDC_P"/>
</dbReference>
<proteinExistence type="inferred from homology"/>
<dbReference type="GO" id="GO:0009116">
    <property type="term" value="P:nucleoside metabolic process"/>
    <property type="evidence" value="ECO:0007669"/>
    <property type="project" value="InterPro"/>
</dbReference>
<evidence type="ECO:0000313" key="7">
    <source>
        <dbReference type="Proteomes" id="UP000245793"/>
    </source>
</evidence>
<dbReference type="Gene3D" id="3.40.640.10">
    <property type="entry name" value="Type I PLP-dependent aspartate aminotransferase-like (Major domain)"/>
    <property type="match status" value="1"/>
</dbReference>
<sequence>MHPYLPHTDNDIKSMLEAIGLESVDDLYSDVPESMRMKEALNLPKAKSEIEVRNIIGKLAKKNLSSADVPSFLGAGLYDHYIPSIIAPIVSRGEFLTSYTPYQPEVSQGTLQYIFEFQTLLCDLTGMEVANASVYDHSNAVVEAAIMCATVNKKNKVLVSETLNPSSRKVLDNYAKGQGIEVVLIKEKDGITDIEDLKNKIDDDVACVMVQSPNFFGIIEDLEECANITHTAKKASFVAAVDPISLGVLKKPGDMGADVVIGEGQALGIATEFGGPLLGFMCTTEKFLRKMPGRIVGQTVDNNGKRCYVLTLTAREQHIRREKATSNICSNQGVNTLAATMYMCLLGKQGLREVAIQSMSKAHYLQSKLEEKGFKLKWNQPFFKEFVVEGLTADKQRELLKDKEMIGGFGLKRFFKDYDNVMFAVTEKRTKQEMDRLVELLGGK</sequence>
<organism evidence="6 7">
    <name type="scientific">Ezakiella coagulans</name>
    <dbReference type="NCBI Taxonomy" id="46507"/>
    <lineage>
        <taxon>Bacteria</taxon>
        <taxon>Bacillati</taxon>
        <taxon>Bacillota</taxon>
        <taxon>Tissierellia</taxon>
        <taxon>Ezakiella</taxon>
    </lineage>
</organism>
<evidence type="ECO:0000256" key="4">
    <source>
        <dbReference type="HAMAP-Rule" id="MF_00712"/>
    </source>
</evidence>
<protein>
    <recommendedName>
        <fullName evidence="4">Probable glycine dehydrogenase (decarboxylating) subunit 1</fullName>
        <ecNumber evidence="4">1.4.4.2</ecNumber>
    </recommendedName>
    <alternativeName>
        <fullName evidence="4">Glycine cleavage system P-protein subunit 1</fullName>
    </alternativeName>
    <alternativeName>
        <fullName evidence="4">Glycine decarboxylase subunit 1</fullName>
    </alternativeName>
    <alternativeName>
        <fullName evidence="4">Glycine dehydrogenase (aminomethyl-transferring) subunit 1</fullName>
    </alternativeName>
</protein>
<comment type="similarity">
    <text evidence="4">Belongs to the GcvP family. N-terminal subunit subfamily.</text>
</comment>
<comment type="subunit">
    <text evidence="4">The glycine cleavage system is composed of four proteins: P, T, L and H. In this organism, the P 'protein' is a heterodimer of two subunits.</text>
</comment>
<evidence type="ECO:0000256" key="3">
    <source>
        <dbReference type="ARBA" id="ARBA00049026"/>
    </source>
</evidence>
<dbReference type="RefSeq" id="WP_034544861.1">
    <property type="nucleotide sequence ID" value="NZ_CAUPJO010000004.1"/>
</dbReference>
<feature type="domain" description="Glycine cleavage system P-protein N-terminal" evidence="5">
    <location>
        <begin position="4"/>
        <end position="440"/>
    </location>
</feature>
<dbReference type="Proteomes" id="UP000245793">
    <property type="component" value="Unassembled WGS sequence"/>
</dbReference>
<dbReference type="AlphaFoldDB" id="A0A2U1E5W0"/>
<dbReference type="HAMAP" id="MF_00712">
    <property type="entry name" value="GcvPA"/>
    <property type="match status" value="1"/>
</dbReference>
<comment type="function">
    <text evidence="1 4">The glycine cleavage system catalyzes the degradation of glycine. The P protein binds the alpha-amino group of glycine through its pyridoxal phosphate cofactor; CO(2) is released and the remaining methylamine moiety is then transferred to the lipoamide cofactor of the H protein.</text>
</comment>
<dbReference type="Pfam" id="PF02347">
    <property type="entry name" value="GDC-P"/>
    <property type="match status" value="1"/>
</dbReference>
<gene>
    <name evidence="4" type="primary">gcvPA</name>
    <name evidence="6" type="ORF">C7381_102200</name>
</gene>
<evidence type="ECO:0000313" key="6">
    <source>
        <dbReference type="EMBL" id="PVY95311.1"/>
    </source>
</evidence>
<dbReference type="InterPro" id="IPR015422">
    <property type="entry name" value="PyrdxlP-dep_Trfase_small"/>
</dbReference>
<keyword evidence="7" id="KW-1185">Reference proteome</keyword>
<evidence type="ECO:0000256" key="1">
    <source>
        <dbReference type="ARBA" id="ARBA00003788"/>
    </source>
</evidence>
<dbReference type="InterPro" id="IPR023010">
    <property type="entry name" value="GcvPA"/>
</dbReference>
<dbReference type="PANTHER" id="PTHR42806:SF1">
    <property type="entry name" value="GLYCINE DEHYDROGENASE (DECARBOXYLATING)"/>
    <property type="match status" value="1"/>
</dbReference>
<dbReference type="InterPro" id="IPR015421">
    <property type="entry name" value="PyrdxlP-dep_Trfase_major"/>
</dbReference>
<dbReference type="CDD" id="cd00613">
    <property type="entry name" value="GDC-P"/>
    <property type="match status" value="1"/>
</dbReference>
<reference evidence="6 7" key="1">
    <citation type="submission" date="2018-04" db="EMBL/GenBank/DDBJ databases">
        <title>Genomic Encyclopedia of Type Strains, Phase IV (KMG-IV): sequencing the most valuable type-strain genomes for metagenomic binning, comparative biology and taxonomic classification.</title>
        <authorList>
            <person name="Goeker M."/>
        </authorList>
    </citation>
    <scope>NUCLEOTIDE SEQUENCE [LARGE SCALE GENOMIC DNA]</scope>
    <source>
        <strain evidence="6 7">DSM 20705</strain>
    </source>
</reference>
<name>A0A2U1E5W0_9FIRM</name>
<dbReference type="SUPFAM" id="SSF53383">
    <property type="entry name" value="PLP-dependent transferases"/>
    <property type="match status" value="1"/>
</dbReference>
<dbReference type="InterPro" id="IPR049315">
    <property type="entry name" value="GDC-P_N"/>
</dbReference>
<dbReference type="NCBIfam" id="NF001696">
    <property type="entry name" value="PRK00451.1"/>
    <property type="match status" value="1"/>
</dbReference>
<dbReference type="PIRSF" id="PIRSF006815">
    <property type="entry name" value="GcvPA"/>
    <property type="match status" value="1"/>
</dbReference>
<evidence type="ECO:0000256" key="2">
    <source>
        <dbReference type="ARBA" id="ARBA00023002"/>
    </source>
</evidence>
<keyword evidence="2 4" id="KW-0560">Oxidoreductase</keyword>
<evidence type="ECO:0000259" key="5">
    <source>
        <dbReference type="Pfam" id="PF02347"/>
    </source>
</evidence>
<dbReference type="GO" id="GO:0019464">
    <property type="term" value="P:glycine decarboxylation via glycine cleavage system"/>
    <property type="evidence" value="ECO:0007669"/>
    <property type="project" value="UniProtKB-UniRule"/>
</dbReference>
<dbReference type="EC" id="1.4.4.2" evidence="4"/>